<evidence type="ECO:0000256" key="5">
    <source>
        <dbReference type="ARBA" id="ARBA00023239"/>
    </source>
</evidence>
<dbReference type="InterPro" id="IPR015421">
    <property type="entry name" value="PyrdxlP-dep_Trfase_major"/>
</dbReference>
<dbReference type="PANTHER" id="PTHR11999">
    <property type="entry name" value="GROUP II PYRIDOXAL-5-PHOSPHATE DECARBOXYLASE"/>
    <property type="match status" value="1"/>
</dbReference>
<dbReference type="InterPro" id="IPR015422">
    <property type="entry name" value="PyrdxlP-dep_Trfase_small"/>
</dbReference>
<keyword evidence="4 6" id="KW-0663">Pyridoxal phosphate</keyword>
<sequence>MLSPGAMISPLQQDLEDLATLLERAKVESLTHLNALDQLPTKSTYSPKLSGNQLPNQGVGTLRAVDEFNERLRQVIVASAGPRYWGYVIGGTTPASIVGDWLATAFDQCTFATAGQGDISANIEIETIQLLRQLFNLPDTYQGGFVSGATMSNFTCLAVARQWAGQQLGVDISNDGMVPGITVLSAEPHASAVKSLAMLGIGRNNVVRINHVEGNREAMDISDLEAKLQALNGQPVILISSGGTVNTVDFDDMISIGKLKEIYTFWWHVDGAFGGFAACSPTYRHLLAGWENADSITIDCHKWLNVPYDSAIFFTHTRHRQLHIETLQPLNSPYLGDLLSHVNYQTLVPESSRRLRALPAWFSLIAYGKEGYQTIIETNIRLAKSFGTMLAGSDHFELLAPVRLNTVCFSLKESEAEPERVKTFLSTLNDTGLVFMTITVYKGRTGIRAAFSNWRTTDTDVRMVFDKMQEISYPSLKPAS</sequence>
<feature type="modified residue" description="N6-(pyridoxal phosphate)lysine" evidence="6">
    <location>
        <position position="302"/>
    </location>
</feature>
<dbReference type="InterPro" id="IPR010977">
    <property type="entry name" value="Aromatic_deC"/>
</dbReference>
<dbReference type="PANTHER" id="PTHR11999:SF70">
    <property type="entry name" value="MIP05841P"/>
    <property type="match status" value="1"/>
</dbReference>
<evidence type="ECO:0000313" key="9">
    <source>
        <dbReference type="Proteomes" id="UP000198598"/>
    </source>
</evidence>
<dbReference type="InterPro" id="IPR015424">
    <property type="entry name" value="PyrdxlP-dep_Trfase"/>
</dbReference>
<dbReference type="Gene3D" id="3.90.1150.10">
    <property type="entry name" value="Aspartate Aminotransferase, domain 1"/>
    <property type="match status" value="1"/>
</dbReference>
<evidence type="ECO:0000256" key="2">
    <source>
        <dbReference type="ARBA" id="ARBA00009533"/>
    </source>
</evidence>
<dbReference type="GO" id="GO:0006520">
    <property type="term" value="P:amino acid metabolic process"/>
    <property type="evidence" value="ECO:0007669"/>
    <property type="project" value="InterPro"/>
</dbReference>
<keyword evidence="9" id="KW-1185">Reference proteome</keyword>
<dbReference type="PRINTS" id="PR00800">
    <property type="entry name" value="YHDCRBOXLASE"/>
</dbReference>
<dbReference type="InterPro" id="IPR002129">
    <property type="entry name" value="PyrdxlP-dep_de-COase"/>
</dbReference>
<dbReference type="GO" id="GO:0030170">
    <property type="term" value="F:pyridoxal phosphate binding"/>
    <property type="evidence" value="ECO:0007669"/>
    <property type="project" value="InterPro"/>
</dbReference>
<dbReference type="Proteomes" id="UP000198598">
    <property type="component" value="Unassembled WGS sequence"/>
</dbReference>
<dbReference type="EMBL" id="FOLQ01000006">
    <property type="protein sequence ID" value="SFD70761.1"/>
    <property type="molecule type" value="Genomic_DNA"/>
</dbReference>
<dbReference type="Gene3D" id="3.40.640.10">
    <property type="entry name" value="Type I PLP-dependent aspartate aminotransferase-like (Major domain)"/>
    <property type="match status" value="1"/>
</dbReference>
<protein>
    <submittedName>
        <fullName evidence="8">Glutamate or tyrosine decarboxylase</fullName>
    </submittedName>
</protein>
<organism evidence="8 9">
    <name type="scientific">Spirosoma endophyticum</name>
    <dbReference type="NCBI Taxonomy" id="662367"/>
    <lineage>
        <taxon>Bacteria</taxon>
        <taxon>Pseudomonadati</taxon>
        <taxon>Bacteroidota</taxon>
        <taxon>Cytophagia</taxon>
        <taxon>Cytophagales</taxon>
        <taxon>Cytophagaceae</taxon>
        <taxon>Spirosoma</taxon>
    </lineage>
</organism>
<evidence type="ECO:0000256" key="1">
    <source>
        <dbReference type="ARBA" id="ARBA00001933"/>
    </source>
</evidence>
<gene>
    <name evidence="8" type="ORF">SAMN05216167_106291</name>
</gene>
<proteinExistence type="inferred from homology"/>
<evidence type="ECO:0000256" key="6">
    <source>
        <dbReference type="PIRSR" id="PIRSR602129-50"/>
    </source>
</evidence>
<name>A0A1I1UIV5_9BACT</name>
<dbReference type="GO" id="GO:0016831">
    <property type="term" value="F:carboxy-lyase activity"/>
    <property type="evidence" value="ECO:0007669"/>
    <property type="project" value="UniProtKB-KW"/>
</dbReference>
<dbReference type="STRING" id="662367.SAMN05216167_106291"/>
<evidence type="ECO:0000256" key="3">
    <source>
        <dbReference type="ARBA" id="ARBA00022793"/>
    </source>
</evidence>
<comment type="similarity">
    <text evidence="2 7">Belongs to the group II decarboxylase family.</text>
</comment>
<accession>A0A1I1UIV5</accession>
<reference evidence="8 9" key="1">
    <citation type="submission" date="2016-10" db="EMBL/GenBank/DDBJ databases">
        <authorList>
            <person name="de Groot N.N."/>
        </authorList>
    </citation>
    <scope>NUCLEOTIDE SEQUENCE [LARGE SCALE GENOMIC DNA]</scope>
    <source>
        <strain evidence="8 9">DSM 26130</strain>
    </source>
</reference>
<keyword evidence="3" id="KW-0210">Decarboxylase</keyword>
<evidence type="ECO:0000313" key="8">
    <source>
        <dbReference type="EMBL" id="SFD70761.1"/>
    </source>
</evidence>
<evidence type="ECO:0000256" key="4">
    <source>
        <dbReference type="ARBA" id="ARBA00022898"/>
    </source>
</evidence>
<dbReference type="SUPFAM" id="SSF53383">
    <property type="entry name" value="PLP-dependent transferases"/>
    <property type="match status" value="1"/>
</dbReference>
<comment type="cofactor">
    <cofactor evidence="1 6 7">
        <name>pyridoxal 5'-phosphate</name>
        <dbReference type="ChEBI" id="CHEBI:597326"/>
    </cofactor>
</comment>
<dbReference type="GO" id="GO:0019752">
    <property type="term" value="P:carboxylic acid metabolic process"/>
    <property type="evidence" value="ECO:0007669"/>
    <property type="project" value="InterPro"/>
</dbReference>
<keyword evidence="5 7" id="KW-0456">Lyase</keyword>
<dbReference type="AlphaFoldDB" id="A0A1I1UIV5"/>
<evidence type="ECO:0000256" key="7">
    <source>
        <dbReference type="RuleBase" id="RU000382"/>
    </source>
</evidence>
<dbReference type="Pfam" id="PF00282">
    <property type="entry name" value="Pyridoxal_deC"/>
    <property type="match status" value="1"/>
</dbReference>